<protein>
    <submittedName>
        <fullName evidence="2">Uncharacterized protein</fullName>
    </submittedName>
</protein>
<comment type="caution">
    <text evidence="2">The sequence shown here is derived from an EMBL/GenBank/DDBJ whole genome shotgun (WGS) entry which is preliminary data.</text>
</comment>
<feature type="region of interest" description="Disordered" evidence="1">
    <location>
        <begin position="1"/>
        <end position="42"/>
    </location>
</feature>
<dbReference type="Proteomes" id="UP001501563">
    <property type="component" value="Unassembled WGS sequence"/>
</dbReference>
<feature type="region of interest" description="Disordered" evidence="1">
    <location>
        <begin position="61"/>
        <end position="107"/>
    </location>
</feature>
<name>A0ABP7LJ41_9ACTN</name>
<evidence type="ECO:0000313" key="3">
    <source>
        <dbReference type="Proteomes" id="UP001501563"/>
    </source>
</evidence>
<dbReference type="RefSeq" id="WP_345553949.1">
    <property type="nucleotide sequence ID" value="NZ_BAAAZA010000045.1"/>
</dbReference>
<dbReference type="EMBL" id="BAAAZA010000045">
    <property type="protein sequence ID" value="GAA3900678.1"/>
    <property type="molecule type" value="Genomic_DNA"/>
</dbReference>
<organism evidence="2 3">
    <name type="scientific">Streptomyces lannensis</name>
    <dbReference type="NCBI Taxonomy" id="766498"/>
    <lineage>
        <taxon>Bacteria</taxon>
        <taxon>Bacillati</taxon>
        <taxon>Actinomycetota</taxon>
        <taxon>Actinomycetes</taxon>
        <taxon>Kitasatosporales</taxon>
        <taxon>Streptomycetaceae</taxon>
        <taxon>Streptomyces</taxon>
    </lineage>
</organism>
<accession>A0ABP7LJ41</accession>
<evidence type="ECO:0000313" key="2">
    <source>
        <dbReference type="EMBL" id="GAA3900678.1"/>
    </source>
</evidence>
<keyword evidence="3" id="KW-1185">Reference proteome</keyword>
<gene>
    <name evidence="2" type="ORF">GCM10022207_81800</name>
</gene>
<reference evidence="3" key="1">
    <citation type="journal article" date="2019" name="Int. J. Syst. Evol. Microbiol.">
        <title>The Global Catalogue of Microorganisms (GCM) 10K type strain sequencing project: providing services to taxonomists for standard genome sequencing and annotation.</title>
        <authorList>
            <consortium name="The Broad Institute Genomics Platform"/>
            <consortium name="The Broad Institute Genome Sequencing Center for Infectious Disease"/>
            <person name="Wu L."/>
            <person name="Ma J."/>
        </authorList>
    </citation>
    <scope>NUCLEOTIDE SEQUENCE [LARGE SCALE GENOMIC DNA]</scope>
    <source>
        <strain evidence="3">JCM 16578</strain>
    </source>
</reference>
<feature type="compositionally biased region" description="Gly residues" evidence="1">
    <location>
        <begin position="1"/>
        <end position="11"/>
    </location>
</feature>
<evidence type="ECO:0000256" key="1">
    <source>
        <dbReference type="SAM" id="MobiDB-lite"/>
    </source>
</evidence>
<sequence length="279" mass="29135">MGTSGSYGGSGTADWQEAHEAFDALPGSTPSDTGPGDLPDAAEGQQHLLDHLLDALSTALQKDDADRGRPTAAGYPLSALLASPGGGGGGGGGGGTQTPTGRAGAGSRRQVLKGSARGAAAIAGAYALRSGDAARLQELGLDLAELRRLGPRAQIARILQAVLGDAGHPDEAALRKAATRWVKAVLLDAEPPAMQEGLRGLVIEWIYELSLVELGSQKAQGNLSAQGAIRKQRWLRSWLERRLKRLIIPDMRRMPVGEFSATAAKVTGEALRMLRARRS</sequence>
<proteinExistence type="predicted"/>
<feature type="compositionally biased region" description="Gly residues" evidence="1">
    <location>
        <begin position="84"/>
        <end position="96"/>
    </location>
</feature>